<reference evidence="1 2" key="1">
    <citation type="submission" date="2019-08" db="EMBL/GenBank/DDBJ databases">
        <title>Deep-cultivation of Planctomycetes and their phenomic and genomic characterization uncovers novel biology.</title>
        <authorList>
            <person name="Wiegand S."/>
            <person name="Jogler M."/>
            <person name="Boedeker C."/>
            <person name="Pinto D."/>
            <person name="Vollmers J."/>
            <person name="Rivas-Marin E."/>
            <person name="Kohn T."/>
            <person name="Peeters S.H."/>
            <person name="Heuer A."/>
            <person name="Rast P."/>
            <person name="Oberbeckmann S."/>
            <person name="Bunk B."/>
            <person name="Jeske O."/>
            <person name="Meyerdierks A."/>
            <person name="Storesund J.E."/>
            <person name="Kallscheuer N."/>
            <person name="Luecker S."/>
            <person name="Lage O.M."/>
            <person name="Pohl T."/>
            <person name="Merkel B.J."/>
            <person name="Hornburger P."/>
            <person name="Mueller R.-W."/>
            <person name="Bruemmer F."/>
            <person name="Labrenz M."/>
            <person name="Spormann A.M."/>
            <person name="Op Den Camp H."/>
            <person name="Overmann J."/>
            <person name="Amann R."/>
            <person name="Jetten M.S.M."/>
            <person name="Mascher T."/>
            <person name="Medema M.H."/>
            <person name="Devos D.P."/>
            <person name="Kaster A.-K."/>
            <person name="Ovreas L."/>
            <person name="Rohde M."/>
            <person name="Galperin M.Y."/>
            <person name="Jogler C."/>
        </authorList>
    </citation>
    <scope>NUCLEOTIDE SEQUENCE [LARGE SCALE GENOMIC DNA]</scope>
    <source>
        <strain evidence="1 2">LF1</strain>
    </source>
</reference>
<dbReference type="AlphaFoldDB" id="A0A5B1CJA6"/>
<evidence type="ECO:0008006" key="3">
    <source>
        <dbReference type="Google" id="ProtNLM"/>
    </source>
</evidence>
<evidence type="ECO:0000313" key="1">
    <source>
        <dbReference type="EMBL" id="KAA1259819.1"/>
    </source>
</evidence>
<protein>
    <recommendedName>
        <fullName evidence="3">Class I SAM-dependent methyltransferase</fullName>
    </recommendedName>
</protein>
<dbReference type="EMBL" id="VRLW01000001">
    <property type="protein sequence ID" value="KAA1259819.1"/>
    <property type="molecule type" value="Genomic_DNA"/>
</dbReference>
<evidence type="ECO:0000313" key="2">
    <source>
        <dbReference type="Proteomes" id="UP000322699"/>
    </source>
</evidence>
<proteinExistence type="predicted"/>
<gene>
    <name evidence="1" type="ORF">LF1_23560</name>
</gene>
<dbReference type="RefSeq" id="WP_068262886.1">
    <property type="nucleotide sequence ID" value="NZ_VRLW01000001.1"/>
</dbReference>
<dbReference type="Proteomes" id="UP000322699">
    <property type="component" value="Unassembled WGS sequence"/>
</dbReference>
<keyword evidence="2" id="KW-1185">Reference proteome</keyword>
<name>A0A5B1CJA6_9BACT</name>
<comment type="caution">
    <text evidence="1">The sequence shown here is derived from an EMBL/GenBank/DDBJ whole genome shotgun (WGS) entry which is preliminary data.</text>
</comment>
<dbReference type="SUPFAM" id="SSF53335">
    <property type="entry name" value="S-adenosyl-L-methionine-dependent methyltransferases"/>
    <property type="match status" value="1"/>
</dbReference>
<dbReference type="Gene3D" id="3.40.50.150">
    <property type="entry name" value="Vaccinia Virus protein VP39"/>
    <property type="match status" value="1"/>
</dbReference>
<organism evidence="1 2">
    <name type="scientific">Rubripirellula obstinata</name>
    <dbReference type="NCBI Taxonomy" id="406547"/>
    <lineage>
        <taxon>Bacteria</taxon>
        <taxon>Pseudomonadati</taxon>
        <taxon>Planctomycetota</taxon>
        <taxon>Planctomycetia</taxon>
        <taxon>Pirellulales</taxon>
        <taxon>Pirellulaceae</taxon>
        <taxon>Rubripirellula</taxon>
    </lineage>
</organism>
<dbReference type="InterPro" id="IPR029063">
    <property type="entry name" value="SAM-dependent_MTases_sf"/>
</dbReference>
<sequence length="204" mass="22818">MNRQKSDLAALAGHGKDLWKLFRFDVANPHSWSKYRQLKAVGRRTGAKMLIETGTFLGNTSMRCSKAFDQVVTIELDPELHQRAKSFLSTRRNVECILGDATKKLPEVLVREECSQAVVFLDGHFSSGETAHGDVPEPACELLSSLGQFKDKICAIVVDDFRLFGVEAGWPRKSELLIAAEEIFGDYRLAVHLDQLLIERISAN</sequence>
<dbReference type="OrthoDB" id="5329963at2"/>
<accession>A0A5B1CJA6</accession>